<dbReference type="SUPFAM" id="SSF53474">
    <property type="entry name" value="alpha/beta-Hydrolases"/>
    <property type="match status" value="1"/>
</dbReference>
<dbReference type="RefSeq" id="XP_018142031.1">
    <property type="nucleotide sequence ID" value="XM_018285066.1"/>
</dbReference>
<proteinExistence type="predicted"/>
<dbReference type="EMBL" id="LSBJ02000005">
    <property type="protein sequence ID" value="OAQ64717.1"/>
    <property type="molecule type" value="Genomic_DNA"/>
</dbReference>
<feature type="signal peptide" evidence="1">
    <location>
        <begin position="1"/>
        <end position="20"/>
    </location>
</feature>
<organism evidence="3 4">
    <name type="scientific">Pochonia chlamydosporia 170</name>
    <dbReference type="NCBI Taxonomy" id="1380566"/>
    <lineage>
        <taxon>Eukaryota</taxon>
        <taxon>Fungi</taxon>
        <taxon>Dikarya</taxon>
        <taxon>Ascomycota</taxon>
        <taxon>Pezizomycotina</taxon>
        <taxon>Sordariomycetes</taxon>
        <taxon>Hypocreomycetidae</taxon>
        <taxon>Hypocreales</taxon>
        <taxon>Clavicipitaceae</taxon>
        <taxon>Pochonia</taxon>
    </lineage>
</organism>
<dbReference type="AlphaFoldDB" id="A0A179FH30"/>
<dbReference type="Gene3D" id="3.40.50.1820">
    <property type="entry name" value="alpha/beta hydrolase"/>
    <property type="match status" value="1"/>
</dbReference>
<comment type="caution">
    <text evidence="3">The sequence shown here is derived from an EMBL/GenBank/DDBJ whole genome shotgun (WGS) entry which is preliminary data.</text>
</comment>
<dbReference type="OrthoDB" id="190201at2759"/>
<name>A0A179FH30_METCM</name>
<evidence type="ECO:0000259" key="2">
    <source>
        <dbReference type="Pfam" id="PF12697"/>
    </source>
</evidence>
<dbReference type="Pfam" id="PF12697">
    <property type="entry name" value="Abhydrolase_6"/>
    <property type="match status" value="1"/>
</dbReference>
<dbReference type="GeneID" id="28849060"/>
<feature type="domain" description="AB hydrolase-1" evidence="2">
    <location>
        <begin position="107"/>
        <end position="374"/>
    </location>
</feature>
<dbReference type="GO" id="GO:0016787">
    <property type="term" value="F:hydrolase activity"/>
    <property type="evidence" value="ECO:0007669"/>
    <property type="project" value="UniProtKB-KW"/>
</dbReference>
<evidence type="ECO:0000313" key="4">
    <source>
        <dbReference type="Proteomes" id="UP000078397"/>
    </source>
</evidence>
<reference evidence="3 4" key="1">
    <citation type="journal article" date="2016" name="PLoS Pathog.">
        <title>Biosynthesis of antibiotic leucinostatins in bio-control fungus Purpureocillium lilacinum and their inhibition on phytophthora revealed by genome mining.</title>
        <authorList>
            <person name="Wang G."/>
            <person name="Liu Z."/>
            <person name="Lin R."/>
            <person name="Li E."/>
            <person name="Mao Z."/>
            <person name="Ling J."/>
            <person name="Yang Y."/>
            <person name="Yin W.B."/>
            <person name="Xie B."/>
        </authorList>
    </citation>
    <scope>NUCLEOTIDE SEQUENCE [LARGE SCALE GENOMIC DNA]</scope>
    <source>
        <strain evidence="3">170</strain>
    </source>
</reference>
<keyword evidence="1" id="KW-0732">Signal</keyword>
<protein>
    <submittedName>
        <fullName evidence="3">Alpha/beta-Hydrolase</fullName>
    </submittedName>
</protein>
<dbReference type="KEGG" id="pchm:VFPPC_05952"/>
<dbReference type="InterPro" id="IPR000073">
    <property type="entry name" value="AB_hydrolase_1"/>
</dbReference>
<dbReference type="Proteomes" id="UP000078397">
    <property type="component" value="Unassembled WGS sequence"/>
</dbReference>
<keyword evidence="4" id="KW-1185">Reference proteome</keyword>
<gene>
    <name evidence="3" type="ORF">VFPPC_05952</name>
</gene>
<dbReference type="STRING" id="1380566.A0A179FH30"/>
<accession>A0A179FH30</accession>
<evidence type="ECO:0000256" key="1">
    <source>
        <dbReference type="SAM" id="SignalP"/>
    </source>
</evidence>
<dbReference type="InterPro" id="IPR029058">
    <property type="entry name" value="AB_hydrolase_fold"/>
</dbReference>
<evidence type="ECO:0000313" key="3">
    <source>
        <dbReference type="EMBL" id="OAQ64717.1"/>
    </source>
</evidence>
<sequence length="392" mass="42872">MSVIIGAIAVIIHLLKPTKAEPNSPATCIDLSIPITVSANNTVYDTPRIDSSIDVADWMWDMYTWSHANLTSRVNGTIHVKETFNISGKLCVPHNGRKADILQIATHGIAFDKWYWDVQHDRQAYNYIDAALKNGYSILTYDRIGNGRSSKPNAYTVAQSPVEVEVLREITNLVRSGNLIAASKANASAGKVIRAYIPKKVVHVGHSFGSVTTAGMLSQYGHLSDGALLTGFIPGSKLGVTRFSEFGYEYAPEHDARRFGDRSSGYVVQATKTNIQQLFLKKGSFEPELLRYAEAIKQTASVGEMLSGGAFVGHAAPSFSGPVQFFLGEYDVPICAGDCKNTYDMEVLKKLYPKATDVSVYLQPETGHGLTLSRNATAGYDVMFSYLEEHGL</sequence>
<feature type="chain" id="PRO_5008101662" evidence="1">
    <location>
        <begin position="21"/>
        <end position="392"/>
    </location>
</feature>